<dbReference type="EMBL" id="LBOZ01000009">
    <property type="protein sequence ID" value="KKP46666.1"/>
    <property type="molecule type" value="Genomic_DNA"/>
</dbReference>
<evidence type="ECO:0000313" key="1">
    <source>
        <dbReference type="EMBL" id="KKP46666.1"/>
    </source>
</evidence>
<comment type="caution">
    <text evidence="1">The sequence shown here is derived from an EMBL/GenBank/DDBJ whole genome shotgun (WGS) entry which is preliminary data.</text>
</comment>
<protein>
    <submittedName>
        <fullName evidence="1">Uncharacterized protein</fullName>
    </submittedName>
</protein>
<evidence type="ECO:0000313" key="2">
    <source>
        <dbReference type="Proteomes" id="UP000033995"/>
    </source>
</evidence>
<name>A0A0G0A5V5_9BACT</name>
<dbReference type="Proteomes" id="UP000033995">
    <property type="component" value="Unassembled WGS sequence"/>
</dbReference>
<dbReference type="AlphaFoldDB" id="A0A0G0A5V5"/>
<reference evidence="1 2" key="1">
    <citation type="journal article" date="2015" name="Nature">
        <title>rRNA introns, odd ribosomes, and small enigmatic genomes across a large radiation of phyla.</title>
        <authorList>
            <person name="Brown C.T."/>
            <person name="Hug L.A."/>
            <person name="Thomas B.C."/>
            <person name="Sharon I."/>
            <person name="Castelle C.J."/>
            <person name="Singh A."/>
            <person name="Wilkins M.J."/>
            <person name="Williams K.H."/>
            <person name="Banfield J.F."/>
        </authorList>
    </citation>
    <scope>NUCLEOTIDE SEQUENCE [LARGE SCALE GENOMIC DNA]</scope>
</reference>
<gene>
    <name evidence="1" type="ORF">UR38_C0009G0023</name>
</gene>
<organism evidence="1 2">
    <name type="scientific">Candidatus Woesebacteria bacterium GW2011_GWA2_33_28</name>
    <dbReference type="NCBI Taxonomy" id="1618561"/>
    <lineage>
        <taxon>Bacteria</taxon>
        <taxon>Candidatus Woeseibacteriota</taxon>
    </lineage>
</organism>
<accession>A0A0G0A5V5</accession>
<sequence length="60" mass="7132">MGKRERFLKIYANLPINLREEVVVMIQDQPISWRVAYLEVFNNTKLGLKILNKLDELMII</sequence>
<proteinExistence type="predicted"/>